<evidence type="ECO:0000256" key="19">
    <source>
        <dbReference type="SAM" id="Phobius"/>
    </source>
</evidence>
<evidence type="ECO:0000256" key="8">
    <source>
        <dbReference type="ARBA" id="ARBA00023180"/>
    </source>
</evidence>
<proteinExistence type="inferred from homology"/>
<feature type="transmembrane region" description="Helical" evidence="19">
    <location>
        <begin position="828"/>
        <end position="846"/>
    </location>
</feature>
<feature type="compositionally biased region" description="Low complexity" evidence="18">
    <location>
        <begin position="11"/>
        <end position="21"/>
    </location>
</feature>
<evidence type="ECO:0000256" key="2">
    <source>
        <dbReference type="ARBA" id="ARBA00010666"/>
    </source>
</evidence>
<feature type="transmembrane region" description="Helical" evidence="19">
    <location>
        <begin position="795"/>
        <end position="816"/>
    </location>
</feature>
<feature type="transmembrane region" description="Helical" evidence="19">
    <location>
        <begin position="82"/>
        <end position="102"/>
    </location>
</feature>
<organism evidence="22 23">
    <name type="scientific">Salarias fasciatus</name>
    <name type="common">Jewelled blenny</name>
    <name type="synonym">Blennius fasciatus</name>
    <dbReference type="NCBI Taxonomy" id="181472"/>
    <lineage>
        <taxon>Eukaryota</taxon>
        <taxon>Metazoa</taxon>
        <taxon>Chordata</taxon>
        <taxon>Craniata</taxon>
        <taxon>Vertebrata</taxon>
        <taxon>Euteleostomi</taxon>
        <taxon>Actinopterygii</taxon>
        <taxon>Neopterygii</taxon>
        <taxon>Teleostei</taxon>
        <taxon>Neoteleostei</taxon>
        <taxon>Acanthomorphata</taxon>
        <taxon>Ovalentaria</taxon>
        <taxon>Blenniimorphae</taxon>
        <taxon>Blenniiformes</taxon>
        <taxon>Blennioidei</taxon>
        <taxon>Blenniidae</taxon>
        <taxon>Salariinae</taxon>
        <taxon>Salarias</taxon>
    </lineage>
</organism>
<dbReference type="InParanoid" id="A0A672I3A6"/>
<feature type="domain" description="NXPE C-terminal" evidence="21">
    <location>
        <begin position="122"/>
        <end position="172"/>
    </location>
</feature>
<dbReference type="CTD" id="64921"/>
<evidence type="ECO:0000256" key="7">
    <source>
        <dbReference type="ARBA" id="ARBA00023136"/>
    </source>
</evidence>
<dbReference type="AlphaFoldDB" id="A0A672I3A6"/>
<feature type="transmembrane region" description="Helical" evidence="19">
    <location>
        <begin position="521"/>
        <end position="538"/>
    </location>
</feature>
<feature type="transmembrane region" description="Helical" evidence="19">
    <location>
        <begin position="727"/>
        <end position="745"/>
    </location>
</feature>
<sequence>MVGQQKEAWGQSEQPQQLLQSEQREGVSQPEQPGLADGAGSEAPPTDCTAACCHGGAKMAVLAYSLGKREINQHFTVKNAKLISLVVVIFLLVFHTASRYYGGGDSCEWLLSRGRFLGENVWQPYGCMMHKYKSNEAKTCLAEKRVVFLGDSRIRQLFYGFIKIMDPSRSEDGIKHEDISFEEKSISVNVDFLWHPEANNSMKERLMSLPREASTKPYVIVLGAATWSIKLHGGSIETLQQYKVNLTSIAVHLERLADYGEVYWVLQDPVKEEALSEPRKMITNQQLQLYNEAAADVLNSSKRNGRSRVKLLAASRQAALETISQSEDGLHLPESTRDVGAMILMNSVCNKLLRPIDGSCCQTLPPPNVLQKLSACFFLSSAVVFLVLHALGNNRHRRHVPPDVESLEERKPASAAAPLGLKAPFQALCRMGIIMGYFYLCDRADVFMKEQKFYTHSTFFIPLIYIFVLGVFYNENTKETKLLNREQTDEWKGWMQLVILIYHISGASAFIPVYMHVRVLVAAYLFQTGYGHFSFFWLKGDFGLNRVCQVLFRLNFLVLVLCVVMDRPYQFYYFVPLVTFWFVVIYATMALWPQILQKKANNSGMWHLGILAKLLVLLLFICVFAFSQGVFESIFSVWPISQLFELNGSVHEWWFRWKLDRFAVIHGMLFAFIYLVLQKCQVLSEGKGEALFSAKISNLLLFLSVVSFITYSIWASSCKTKSECNETHPYISVVQILAFILIRNIPGYARSIYSSFFAWFGKISLELFICQYHIWLAADTKGILVLIPGNPSLNILVSTFIFVCVAHEVSLITNDLAQVVIPKDSMTLLKRLAAVGLLSLAVLLLARDSQVRPGA</sequence>
<evidence type="ECO:0000256" key="18">
    <source>
        <dbReference type="SAM" id="MobiDB-lite"/>
    </source>
</evidence>
<feature type="domain" description="Cas1p 10 TM acyl transferase" evidence="20">
    <location>
        <begin position="354"/>
        <end position="832"/>
    </location>
</feature>
<evidence type="ECO:0000256" key="5">
    <source>
        <dbReference type="ARBA" id="ARBA00022989"/>
    </source>
</evidence>
<dbReference type="Ensembl" id="ENSSFAT00005037476.1">
    <property type="protein sequence ID" value="ENSSFAP00005036121.1"/>
    <property type="gene ID" value="ENSSFAG00005018258.1"/>
</dbReference>
<reference evidence="22" key="2">
    <citation type="submission" date="2025-08" db="UniProtKB">
        <authorList>
            <consortium name="Ensembl"/>
        </authorList>
    </citation>
    <scope>IDENTIFICATION</scope>
</reference>
<keyword evidence="6" id="KW-0333">Golgi apparatus</keyword>
<evidence type="ECO:0000256" key="17">
    <source>
        <dbReference type="ARBA" id="ARBA00082364"/>
    </source>
</evidence>
<keyword evidence="7 19" id="KW-0472">Membrane</keyword>
<comment type="subcellular location">
    <subcellularLocation>
        <location evidence="1">Golgi apparatus membrane</location>
        <topology evidence="1">Multi-pass membrane protein</topology>
    </subcellularLocation>
</comment>
<feature type="transmembrane region" description="Helical" evidence="19">
    <location>
        <begin position="604"/>
        <end position="626"/>
    </location>
</feature>
<feature type="transmembrane region" description="Helical" evidence="19">
    <location>
        <begin position="550"/>
        <end position="566"/>
    </location>
</feature>
<evidence type="ECO:0000256" key="16">
    <source>
        <dbReference type="ARBA" id="ARBA00080552"/>
    </source>
</evidence>
<dbReference type="Pfam" id="PF24536">
    <property type="entry name" value="NXPE4_C"/>
    <property type="match status" value="1"/>
</dbReference>
<dbReference type="PANTHER" id="PTHR13533:SF1">
    <property type="entry name" value="N-ACETYLNEURAMINATE 9-O-ACETYLTRANSFERASE"/>
    <property type="match status" value="1"/>
</dbReference>
<feature type="transmembrane region" description="Helical" evidence="19">
    <location>
        <begin position="659"/>
        <end position="677"/>
    </location>
</feature>
<dbReference type="Pfam" id="PF07779">
    <property type="entry name" value="Cas1_AcylT"/>
    <property type="match status" value="1"/>
</dbReference>
<evidence type="ECO:0000259" key="20">
    <source>
        <dbReference type="Pfam" id="PF07779"/>
    </source>
</evidence>
<keyword evidence="5 19" id="KW-1133">Transmembrane helix</keyword>
<gene>
    <name evidence="22" type="primary">casd1</name>
</gene>
<reference evidence="22" key="1">
    <citation type="submission" date="2019-06" db="EMBL/GenBank/DDBJ databases">
        <authorList>
            <consortium name="Wellcome Sanger Institute Data Sharing"/>
        </authorList>
    </citation>
    <scope>NUCLEOTIDE SEQUENCE [LARGE SCALE GENOMIC DNA]</scope>
</reference>
<keyword evidence="3" id="KW-0808">Transferase</keyword>
<keyword evidence="4 19" id="KW-0812">Transmembrane</keyword>
<dbReference type="Proteomes" id="UP000472267">
    <property type="component" value="Chromosome 22"/>
</dbReference>
<evidence type="ECO:0000256" key="13">
    <source>
        <dbReference type="ARBA" id="ARBA00067062"/>
    </source>
</evidence>
<comment type="catalytic activity">
    <reaction evidence="12">
        <text>CMP-N-acetyl-beta-neuraminate + acetyl-CoA = CMP-N-acetyl-9-O-acetyl-beta-neuraminate + CoA</text>
        <dbReference type="Rhea" id="RHEA:81827"/>
        <dbReference type="ChEBI" id="CHEBI:57287"/>
        <dbReference type="ChEBI" id="CHEBI:57288"/>
        <dbReference type="ChEBI" id="CHEBI:57812"/>
        <dbReference type="ChEBI" id="CHEBI:229947"/>
        <dbReference type="EC" id="2.3.1.45"/>
    </reaction>
    <physiologicalReaction direction="left-to-right" evidence="12">
        <dbReference type="Rhea" id="RHEA:81828"/>
    </physiologicalReaction>
</comment>
<evidence type="ECO:0000256" key="11">
    <source>
        <dbReference type="ARBA" id="ARBA00050437"/>
    </source>
</evidence>
<dbReference type="GO" id="GO:0047186">
    <property type="term" value="F:N-acetylneuraminate 9-O-acetyltransferase activity"/>
    <property type="evidence" value="ECO:0007669"/>
    <property type="project" value="UniProtKB-EC"/>
</dbReference>
<comment type="catalytic activity">
    <reaction evidence="10">
        <text>a ganglioside GD3 (d18:1(4E)) + acetyl-CoA = a ganglioside Ac-O-7-GD3(d18:1(4E)) + CoA</text>
        <dbReference type="Rhea" id="RHEA:79499"/>
        <dbReference type="ChEBI" id="CHEBI:57287"/>
        <dbReference type="ChEBI" id="CHEBI:57288"/>
        <dbReference type="ChEBI" id="CHEBI:78436"/>
        <dbReference type="ChEBI" id="CHEBI:228242"/>
    </reaction>
    <physiologicalReaction direction="left-to-right" evidence="10">
        <dbReference type="Rhea" id="RHEA:79500"/>
    </physiologicalReaction>
</comment>
<evidence type="ECO:0000256" key="15">
    <source>
        <dbReference type="ARBA" id="ARBA00078650"/>
    </source>
</evidence>
<evidence type="ECO:0000256" key="14">
    <source>
        <dbReference type="ARBA" id="ARBA00074770"/>
    </source>
</evidence>
<feature type="transmembrane region" description="Helical" evidence="19">
    <location>
        <begin position="452"/>
        <end position="473"/>
    </location>
</feature>
<dbReference type="OrthoDB" id="1932925at2759"/>
<dbReference type="OMA" id="WSAREWA"/>
<protein>
    <recommendedName>
        <fullName evidence="14">N-acetylneuraminate (7)9-O-acetyltransferase</fullName>
        <ecNumber evidence="13">2.3.1.45</ecNumber>
    </recommendedName>
    <alternativeName>
        <fullName evidence="15">CAS1 domain-containing protein 1</fullName>
    </alternativeName>
    <alternativeName>
        <fullName evidence="17">CAS1 protein</fullName>
    </alternativeName>
    <alternativeName>
        <fullName evidence="16">Sialate O-acetyltransferase</fullName>
    </alternativeName>
</protein>
<evidence type="ECO:0000256" key="3">
    <source>
        <dbReference type="ARBA" id="ARBA00022679"/>
    </source>
</evidence>
<evidence type="ECO:0000256" key="12">
    <source>
        <dbReference type="ARBA" id="ARBA00051271"/>
    </source>
</evidence>
<evidence type="ECO:0000256" key="4">
    <source>
        <dbReference type="ARBA" id="ARBA00022692"/>
    </source>
</evidence>
<dbReference type="FunCoup" id="A0A672I3A6">
    <property type="interactions" value="619"/>
</dbReference>
<evidence type="ECO:0000256" key="9">
    <source>
        <dbReference type="ARBA" id="ARBA00023315"/>
    </source>
</evidence>
<feature type="region of interest" description="Disordered" evidence="18">
    <location>
        <begin position="1"/>
        <end position="42"/>
    </location>
</feature>
<evidence type="ECO:0000313" key="23">
    <source>
        <dbReference type="Proteomes" id="UP000472267"/>
    </source>
</evidence>
<dbReference type="FunFam" id="3.40.50.1110:FF:000050">
    <property type="entry name" value="N-acetylneuraminate 9-O-acetyltransferase"/>
    <property type="match status" value="1"/>
</dbReference>
<evidence type="ECO:0000256" key="6">
    <source>
        <dbReference type="ARBA" id="ARBA00023034"/>
    </source>
</evidence>
<dbReference type="GO" id="GO:0005975">
    <property type="term" value="P:carbohydrate metabolic process"/>
    <property type="evidence" value="ECO:0007669"/>
    <property type="project" value="UniProtKB-ARBA"/>
</dbReference>
<name>A0A672I3A6_SALFA</name>
<keyword evidence="23" id="KW-1185">Reference proteome</keyword>
<reference evidence="22" key="3">
    <citation type="submission" date="2025-09" db="UniProtKB">
        <authorList>
            <consortium name="Ensembl"/>
        </authorList>
    </citation>
    <scope>IDENTIFICATION</scope>
</reference>
<evidence type="ECO:0000313" key="22">
    <source>
        <dbReference type="Ensembl" id="ENSSFAP00005036121.1"/>
    </source>
</evidence>
<feature type="transmembrane region" description="Helical" evidence="19">
    <location>
        <begin position="572"/>
        <end position="592"/>
    </location>
</feature>
<dbReference type="PANTHER" id="PTHR13533">
    <property type="entry name" value="N-ACETYLNEURAMINATE 9-O-ACETYLTRANSFERASE"/>
    <property type="match status" value="1"/>
</dbReference>
<evidence type="ECO:0000259" key="21">
    <source>
        <dbReference type="Pfam" id="PF24536"/>
    </source>
</evidence>
<dbReference type="InterPro" id="IPR012419">
    <property type="entry name" value="Cas1_AcylTrans_dom"/>
</dbReference>
<evidence type="ECO:0000256" key="1">
    <source>
        <dbReference type="ARBA" id="ARBA00004653"/>
    </source>
</evidence>
<comment type="similarity">
    <text evidence="2">Belongs to the PC-esterase family. CASD1 subfamily.</text>
</comment>
<dbReference type="GeneID" id="115380953"/>
<comment type="catalytic activity">
    <reaction evidence="11">
        <text>CMP-N-acetyl-beta-neuraminate + acetyl-CoA = CMP-N-acetyl-7-O-acetyl-beta-neuraminate + CoA</text>
        <dbReference type="Rhea" id="RHEA:79555"/>
        <dbReference type="ChEBI" id="CHEBI:57287"/>
        <dbReference type="ChEBI" id="CHEBI:57288"/>
        <dbReference type="ChEBI" id="CHEBI:57812"/>
        <dbReference type="ChEBI" id="CHEBI:229976"/>
    </reaction>
    <physiologicalReaction direction="left-to-right" evidence="11">
        <dbReference type="Rhea" id="RHEA:79556"/>
    </physiologicalReaction>
</comment>
<accession>A0A672I3A6</accession>
<feature type="transmembrane region" description="Helical" evidence="19">
    <location>
        <begin position="698"/>
        <end position="715"/>
    </location>
</feature>
<dbReference type="InterPro" id="IPR057106">
    <property type="entry name" value="NXPE4_C"/>
</dbReference>
<evidence type="ECO:0000256" key="10">
    <source>
        <dbReference type="ARBA" id="ARBA00050175"/>
    </source>
</evidence>
<dbReference type="EC" id="2.3.1.45" evidence="13"/>
<dbReference type="RefSeq" id="XP_029938135.1">
    <property type="nucleotide sequence ID" value="XM_030082275.1"/>
</dbReference>
<feature type="transmembrane region" description="Helical" evidence="19">
    <location>
        <begin position="494"/>
        <end position="515"/>
    </location>
</feature>
<feature type="transmembrane region" description="Helical" evidence="19">
    <location>
        <begin position="757"/>
        <end position="775"/>
    </location>
</feature>
<dbReference type="GO" id="GO:0000139">
    <property type="term" value="C:Golgi membrane"/>
    <property type="evidence" value="ECO:0007669"/>
    <property type="project" value="UniProtKB-SubCell"/>
</dbReference>
<keyword evidence="8" id="KW-0325">Glycoprotein</keyword>
<keyword evidence="9" id="KW-0012">Acyltransferase</keyword>